<protein>
    <submittedName>
        <fullName evidence="1">Unannotated protein</fullName>
    </submittedName>
</protein>
<reference evidence="1" key="1">
    <citation type="submission" date="2020-05" db="EMBL/GenBank/DDBJ databases">
        <authorList>
            <person name="Chiriac C."/>
            <person name="Salcher M."/>
            <person name="Ghai R."/>
            <person name="Kavagutti S V."/>
        </authorList>
    </citation>
    <scope>NUCLEOTIDE SEQUENCE</scope>
</reference>
<name>A0A6J7ATT8_9ZZZZ</name>
<gene>
    <name evidence="1" type="ORF">UFOPK3139_02864</name>
</gene>
<dbReference type="EMBL" id="CAFABA010000174">
    <property type="protein sequence ID" value="CAB4836421.1"/>
    <property type="molecule type" value="Genomic_DNA"/>
</dbReference>
<sequence length="412" mass="44584">MLEGPIGEHLRALRGVEVRDLVIARPPDERVPRVQPEEHARGPTRDLRVHPDAAVASLLAGREDLAPHLGRVVDLRADEGERTSRALGQTDDPIDLVHGRLDLLADGAEGHDLIDTGVRIAQGVAEREQLTLVGVRARYDLAVLRAVGQGARGGEAERPGFDGFAHERGHALDVVVGRILVVGASLTHHVGPQCRVGDLRRDVDRPLTSVERVEVLREGLPAPRHALAERSAGDVLHGLHELDEPGLLARCDGSEPDTAVAHDKCGHAVVRRWLEKPVPGGLAVVVGVHIDEARRDEKANGVDSLARGALDVATDGDDDTVADREVASERRRPRAIDERASADQEIELLGHRAPSVTRRLSQGTRAATGVSRRTHLRISWRRPPDSRICVRATWPGITPPIAGTPHAVTRKP</sequence>
<organism evidence="1">
    <name type="scientific">freshwater metagenome</name>
    <dbReference type="NCBI Taxonomy" id="449393"/>
    <lineage>
        <taxon>unclassified sequences</taxon>
        <taxon>metagenomes</taxon>
        <taxon>ecological metagenomes</taxon>
    </lineage>
</organism>
<proteinExistence type="predicted"/>
<accession>A0A6J7ATT8</accession>
<evidence type="ECO:0000313" key="1">
    <source>
        <dbReference type="EMBL" id="CAB4836421.1"/>
    </source>
</evidence>
<dbReference type="AlphaFoldDB" id="A0A6J7ATT8"/>